<evidence type="ECO:0000259" key="7">
    <source>
        <dbReference type="PROSITE" id="PS51633"/>
    </source>
</evidence>
<dbReference type="SUPFAM" id="SSF82199">
    <property type="entry name" value="SET domain"/>
    <property type="match status" value="1"/>
</dbReference>
<sequence length="70" mass="8078">MFWILRQNRFPGCRCKTQCNTKQCPCYLAVRECDPDLCQTCGADQFDVSKITCKNVFIQRGLHYLQRGGA</sequence>
<feature type="domain" description="CXC" evidence="7">
    <location>
        <begin position="1"/>
        <end position="57"/>
    </location>
</feature>
<dbReference type="PANTHER" id="PTHR45747:SF4">
    <property type="entry name" value="HISTONE-LYSINE N-METHYLTRANSFERASE E(Z)"/>
    <property type="match status" value="1"/>
</dbReference>
<keyword evidence="3" id="KW-0808">Transferase</keyword>
<keyword evidence="4" id="KW-0949">S-adenosyl-L-methionine</keyword>
<comment type="caution">
    <text evidence="8">The sequence shown here is derived from an EMBL/GenBank/DDBJ whole genome shotgun (WGS) entry which is preliminary data.</text>
</comment>
<protein>
    <recommendedName>
        <fullName evidence="1">[histone H3]-lysine(27) N-trimethyltransferase</fullName>
        <ecNumber evidence="1">2.1.1.356</ecNumber>
    </recommendedName>
</protein>
<accession>A0AAV8YBD5</accession>
<dbReference type="AlphaFoldDB" id="A0AAV8YBD5"/>
<dbReference type="EC" id="2.1.1.356" evidence="1"/>
<organism evidence="8 9">
    <name type="scientific">Aromia moschata</name>
    <dbReference type="NCBI Taxonomy" id="1265417"/>
    <lineage>
        <taxon>Eukaryota</taxon>
        <taxon>Metazoa</taxon>
        <taxon>Ecdysozoa</taxon>
        <taxon>Arthropoda</taxon>
        <taxon>Hexapoda</taxon>
        <taxon>Insecta</taxon>
        <taxon>Pterygota</taxon>
        <taxon>Neoptera</taxon>
        <taxon>Endopterygota</taxon>
        <taxon>Coleoptera</taxon>
        <taxon>Polyphaga</taxon>
        <taxon>Cucujiformia</taxon>
        <taxon>Chrysomeloidea</taxon>
        <taxon>Cerambycidae</taxon>
        <taxon>Cerambycinae</taxon>
        <taxon>Callichromatini</taxon>
        <taxon>Aromia</taxon>
    </lineage>
</organism>
<dbReference type="PROSITE" id="PS51633">
    <property type="entry name" value="CXC"/>
    <property type="match status" value="1"/>
</dbReference>
<proteinExistence type="predicted"/>
<evidence type="ECO:0000256" key="3">
    <source>
        <dbReference type="ARBA" id="ARBA00022679"/>
    </source>
</evidence>
<dbReference type="Proteomes" id="UP001162162">
    <property type="component" value="Unassembled WGS sequence"/>
</dbReference>
<evidence type="ECO:0000313" key="8">
    <source>
        <dbReference type="EMBL" id="KAJ8947667.1"/>
    </source>
</evidence>
<evidence type="ECO:0000256" key="5">
    <source>
        <dbReference type="ARBA" id="ARBA00023015"/>
    </source>
</evidence>
<dbReference type="SMART" id="SM01114">
    <property type="entry name" value="CXC"/>
    <property type="match status" value="1"/>
</dbReference>
<keyword evidence="5" id="KW-0805">Transcription regulation</keyword>
<keyword evidence="2" id="KW-0489">Methyltransferase</keyword>
<keyword evidence="9" id="KW-1185">Reference proteome</keyword>
<evidence type="ECO:0000256" key="1">
    <source>
        <dbReference type="ARBA" id="ARBA00012186"/>
    </source>
</evidence>
<name>A0AAV8YBD5_9CUCU</name>
<dbReference type="InterPro" id="IPR026489">
    <property type="entry name" value="CXC_dom"/>
</dbReference>
<keyword evidence="6" id="KW-0804">Transcription</keyword>
<dbReference type="InterPro" id="IPR041355">
    <property type="entry name" value="Pre-SET_CXC"/>
</dbReference>
<evidence type="ECO:0000313" key="9">
    <source>
        <dbReference type="Proteomes" id="UP001162162"/>
    </source>
</evidence>
<dbReference type="PANTHER" id="PTHR45747">
    <property type="entry name" value="HISTONE-LYSINE N-METHYLTRANSFERASE E(Z)"/>
    <property type="match status" value="1"/>
</dbReference>
<evidence type="ECO:0000256" key="6">
    <source>
        <dbReference type="ARBA" id="ARBA00023163"/>
    </source>
</evidence>
<reference evidence="8" key="1">
    <citation type="journal article" date="2023" name="Insect Mol. Biol.">
        <title>Genome sequencing provides insights into the evolution of gene families encoding plant cell wall-degrading enzymes in longhorned beetles.</title>
        <authorList>
            <person name="Shin N.R."/>
            <person name="Okamura Y."/>
            <person name="Kirsch R."/>
            <person name="Pauchet Y."/>
        </authorList>
    </citation>
    <scope>NUCLEOTIDE SEQUENCE</scope>
    <source>
        <strain evidence="8">AMC_N1</strain>
    </source>
</reference>
<evidence type="ECO:0000256" key="4">
    <source>
        <dbReference type="ARBA" id="ARBA00022691"/>
    </source>
</evidence>
<gene>
    <name evidence="8" type="ORF">NQ318_009551</name>
</gene>
<dbReference type="GO" id="GO:0035098">
    <property type="term" value="C:ESC/E(Z) complex"/>
    <property type="evidence" value="ECO:0007669"/>
    <property type="project" value="TreeGrafter"/>
</dbReference>
<dbReference type="InterPro" id="IPR046341">
    <property type="entry name" value="SET_dom_sf"/>
</dbReference>
<dbReference type="GO" id="GO:0140951">
    <property type="term" value="F:histone H3K27 trimethyltransferase activity"/>
    <property type="evidence" value="ECO:0007669"/>
    <property type="project" value="UniProtKB-EC"/>
</dbReference>
<dbReference type="InterPro" id="IPR045318">
    <property type="entry name" value="EZH1/2-like"/>
</dbReference>
<dbReference type="Gene3D" id="2.170.270.10">
    <property type="entry name" value="SET domain"/>
    <property type="match status" value="1"/>
</dbReference>
<dbReference type="Pfam" id="PF18264">
    <property type="entry name" value="preSET_CXC"/>
    <property type="match status" value="1"/>
</dbReference>
<dbReference type="InterPro" id="IPR033467">
    <property type="entry name" value="Tesmin/TSO1-like_CXC"/>
</dbReference>
<dbReference type="GO" id="GO:0032259">
    <property type="term" value="P:methylation"/>
    <property type="evidence" value="ECO:0007669"/>
    <property type="project" value="UniProtKB-KW"/>
</dbReference>
<dbReference type="EMBL" id="JAPWTK010000156">
    <property type="protein sequence ID" value="KAJ8947667.1"/>
    <property type="molecule type" value="Genomic_DNA"/>
</dbReference>
<dbReference type="GO" id="GO:0031507">
    <property type="term" value="P:heterochromatin formation"/>
    <property type="evidence" value="ECO:0007669"/>
    <property type="project" value="TreeGrafter"/>
</dbReference>
<evidence type="ECO:0000256" key="2">
    <source>
        <dbReference type="ARBA" id="ARBA00022603"/>
    </source>
</evidence>
<dbReference type="GO" id="GO:0003682">
    <property type="term" value="F:chromatin binding"/>
    <property type="evidence" value="ECO:0007669"/>
    <property type="project" value="TreeGrafter"/>
</dbReference>